<dbReference type="AlphaFoldDB" id="A0AAJ0BJF1"/>
<organism evidence="12 13">
    <name type="scientific">Echria macrotheca</name>
    <dbReference type="NCBI Taxonomy" id="438768"/>
    <lineage>
        <taxon>Eukaryota</taxon>
        <taxon>Fungi</taxon>
        <taxon>Dikarya</taxon>
        <taxon>Ascomycota</taxon>
        <taxon>Pezizomycotina</taxon>
        <taxon>Sordariomycetes</taxon>
        <taxon>Sordariomycetidae</taxon>
        <taxon>Sordariales</taxon>
        <taxon>Schizotheciaceae</taxon>
        <taxon>Echria</taxon>
    </lineage>
</organism>
<dbReference type="Pfam" id="PF20238">
    <property type="entry name" value="BIM1-like_dom"/>
    <property type="match status" value="1"/>
</dbReference>
<gene>
    <name evidence="12" type="ORF">QBC47DRAFT_411022</name>
</gene>
<feature type="signal peptide" evidence="10">
    <location>
        <begin position="1"/>
        <end position="20"/>
    </location>
</feature>
<dbReference type="PANTHER" id="PTHR34992:SF1">
    <property type="entry name" value="COPPER ACQUISITION FACTOR BIM1-LIKE DOMAIN-CONTAINING PROTEIN"/>
    <property type="match status" value="1"/>
</dbReference>
<feature type="transmembrane region" description="Helical" evidence="9">
    <location>
        <begin position="208"/>
        <end position="228"/>
    </location>
</feature>
<dbReference type="InterPro" id="IPR046936">
    <property type="entry name" value="BIM1-like"/>
</dbReference>
<proteinExistence type="predicted"/>
<keyword evidence="3" id="KW-0336">GPI-anchor</keyword>
<evidence type="ECO:0000256" key="3">
    <source>
        <dbReference type="ARBA" id="ARBA00022622"/>
    </source>
</evidence>
<evidence type="ECO:0000256" key="6">
    <source>
        <dbReference type="ARBA" id="ARBA00023180"/>
    </source>
</evidence>
<evidence type="ECO:0000313" key="12">
    <source>
        <dbReference type="EMBL" id="KAK1758313.1"/>
    </source>
</evidence>
<feature type="chain" id="PRO_5042582511" description="Copper acquisition factor BIM1-like domain-containing protein" evidence="10">
    <location>
        <begin position="21"/>
        <end position="229"/>
    </location>
</feature>
<evidence type="ECO:0000256" key="4">
    <source>
        <dbReference type="ARBA" id="ARBA00022729"/>
    </source>
</evidence>
<sequence>MATTQSIAAALLLLTAGAQAHFTLNYPPSIGFDDAKEGTGPCGGVTPDFSKNEFTDFHVGGDNVGTRTSHPQGNWLYRVTLDPGASANWTQVYPIVQQSGIGDFCAPLVRIPDEFVGKQGILSVVGSGGHGFLYQCAALNFVEGTAELQSACKNASGVTSSFVTDASLAALVGSSTGGNDTAGDADHSDHQDGDHAATKPNGSSSVSALANVSILLGVVMATGIFTLLS</sequence>
<evidence type="ECO:0000256" key="2">
    <source>
        <dbReference type="ARBA" id="ARBA00022475"/>
    </source>
</evidence>
<feature type="region of interest" description="Disordered" evidence="8">
    <location>
        <begin position="179"/>
        <end position="204"/>
    </location>
</feature>
<feature type="domain" description="Copper acquisition factor BIM1-like" evidence="11">
    <location>
        <begin position="19"/>
        <end position="157"/>
    </location>
</feature>
<dbReference type="EMBL" id="MU839829">
    <property type="protein sequence ID" value="KAK1758313.1"/>
    <property type="molecule type" value="Genomic_DNA"/>
</dbReference>
<dbReference type="GO" id="GO:0098552">
    <property type="term" value="C:side of membrane"/>
    <property type="evidence" value="ECO:0007669"/>
    <property type="project" value="UniProtKB-KW"/>
</dbReference>
<dbReference type="GO" id="GO:0005886">
    <property type="term" value="C:plasma membrane"/>
    <property type="evidence" value="ECO:0007669"/>
    <property type="project" value="UniProtKB-SubCell"/>
</dbReference>
<evidence type="ECO:0000256" key="1">
    <source>
        <dbReference type="ARBA" id="ARBA00004609"/>
    </source>
</evidence>
<comment type="subcellular location">
    <subcellularLocation>
        <location evidence="1">Cell membrane</location>
        <topology evidence="1">Lipid-anchor</topology>
        <topology evidence="1">GPI-anchor</topology>
    </subcellularLocation>
</comment>
<keyword evidence="2" id="KW-1003">Cell membrane</keyword>
<dbReference type="InterPro" id="IPR046530">
    <property type="entry name" value="BIM1-like_dom"/>
</dbReference>
<keyword evidence="5 9" id="KW-0472">Membrane</keyword>
<reference evidence="12" key="1">
    <citation type="submission" date="2023-06" db="EMBL/GenBank/DDBJ databases">
        <title>Genome-scale phylogeny and comparative genomics of the fungal order Sordariales.</title>
        <authorList>
            <consortium name="Lawrence Berkeley National Laboratory"/>
            <person name="Hensen N."/>
            <person name="Bonometti L."/>
            <person name="Westerberg I."/>
            <person name="Brannstrom I.O."/>
            <person name="Guillou S."/>
            <person name="Cros-Aarteil S."/>
            <person name="Calhoun S."/>
            <person name="Haridas S."/>
            <person name="Kuo A."/>
            <person name="Mondo S."/>
            <person name="Pangilinan J."/>
            <person name="Riley R."/>
            <person name="Labutti K."/>
            <person name="Andreopoulos B."/>
            <person name="Lipzen A."/>
            <person name="Chen C."/>
            <person name="Yanf M."/>
            <person name="Daum C."/>
            <person name="Ng V."/>
            <person name="Clum A."/>
            <person name="Steindorff A."/>
            <person name="Ohm R."/>
            <person name="Martin F."/>
            <person name="Silar P."/>
            <person name="Natvig D."/>
            <person name="Lalanne C."/>
            <person name="Gautier V."/>
            <person name="Ament-Velasquez S.L."/>
            <person name="Kruys A."/>
            <person name="Hutchinson M.I."/>
            <person name="Powell A.J."/>
            <person name="Barry K."/>
            <person name="Miller A.N."/>
            <person name="Grigoriev I.V."/>
            <person name="Debuchy R."/>
            <person name="Gladieux P."/>
            <person name="Thoren M.H."/>
            <person name="Johannesson H."/>
        </authorList>
    </citation>
    <scope>NUCLEOTIDE SEQUENCE</scope>
    <source>
        <strain evidence="12">PSN4</strain>
    </source>
</reference>
<accession>A0AAJ0BJF1</accession>
<evidence type="ECO:0000256" key="8">
    <source>
        <dbReference type="SAM" id="MobiDB-lite"/>
    </source>
</evidence>
<protein>
    <recommendedName>
        <fullName evidence="11">Copper acquisition factor BIM1-like domain-containing protein</fullName>
    </recommendedName>
</protein>
<keyword evidence="9" id="KW-0812">Transmembrane</keyword>
<keyword evidence="6" id="KW-0325">Glycoprotein</keyword>
<feature type="compositionally biased region" description="Basic and acidic residues" evidence="8">
    <location>
        <begin position="184"/>
        <end position="197"/>
    </location>
</feature>
<evidence type="ECO:0000256" key="9">
    <source>
        <dbReference type="SAM" id="Phobius"/>
    </source>
</evidence>
<dbReference type="CDD" id="cd21176">
    <property type="entry name" value="LPMO_auxiliary-like"/>
    <property type="match status" value="1"/>
</dbReference>
<evidence type="ECO:0000256" key="7">
    <source>
        <dbReference type="ARBA" id="ARBA00023288"/>
    </source>
</evidence>
<dbReference type="PANTHER" id="PTHR34992">
    <property type="entry name" value="HYPHAL ANASTAMOSIS-7 PROTEIN"/>
    <property type="match status" value="1"/>
</dbReference>
<keyword evidence="9" id="KW-1133">Transmembrane helix</keyword>
<evidence type="ECO:0000313" key="13">
    <source>
        <dbReference type="Proteomes" id="UP001239445"/>
    </source>
</evidence>
<keyword evidence="4 10" id="KW-0732">Signal</keyword>
<evidence type="ECO:0000259" key="11">
    <source>
        <dbReference type="Pfam" id="PF20238"/>
    </source>
</evidence>
<keyword evidence="13" id="KW-1185">Reference proteome</keyword>
<evidence type="ECO:0000256" key="5">
    <source>
        <dbReference type="ARBA" id="ARBA00023136"/>
    </source>
</evidence>
<name>A0AAJ0BJF1_9PEZI</name>
<keyword evidence="7" id="KW-0449">Lipoprotein</keyword>
<comment type="caution">
    <text evidence="12">The sequence shown here is derived from an EMBL/GenBank/DDBJ whole genome shotgun (WGS) entry which is preliminary data.</text>
</comment>
<evidence type="ECO:0000256" key="10">
    <source>
        <dbReference type="SAM" id="SignalP"/>
    </source>
</evidence>
<dbReference type="Proteomes" id="UP001239445">
    <property type="component" value="Unassembled WGS sequence"/>
</dbReference>